<evidence type="ECO:0000313" key="4">
    <source>
        <dbReference type="WBParaSite" id="ACAC_0000406001-mRNA-1"/>
    </source>
</evidence>
<dbReference type="Pfam" id="PF02171">
    <property type="entry name" value="Piwi"/>
    <property type="match status" value="2"/>
</dbReference>
<accession>A0A0K0D1W5</accession>
<dbReference type="Gene3D" id="3.30.420.10">
    <property type="entry name" value="Ribonuclease H-like superfamily/Ribonuclease H"/>
    <property type="match status" value="1"/>
</dbReference>
<dbReference type="InterPro" id="IPR036397">
    <property type="entry name" value="RNaseH_sf"/>
</dbReference>
<dbReference type="InterPro" id="IPR003165">
    <property type="entry name" value="Piwi"/>
</dbReference>
<dbReference type="WBParaSite" id="ACAC_0000406001-mRNA-1">
    <property type="protein sequence ID" value="ACAC_0000406001-mRNA-1"/>
    <property type="gene ID" value="ACAC_0000406001"/>
</dbReference>
<dbReference type="PANTHER" id="PTHR22891">
    <property type="entry name" value="EUKARYOTIC TRANSLATION INITIATION FACTOR 2C"/>
    <property type="match status" value="1"/>
</dbReference>
<keyword evidence="1" id="KW-1133">Transmembrane helix</keyword>
<keyword evidence="3" id="KW-1185">Reference proteome</keyword>
<evidence type="ECO:0000256" key="1">
    <source>
        <dbReference type="SAM" id="Phobius"/>
    </source>
</evidence>
<evidence type="ECO:0000313" key="3">
    <source>
        <dbReference type="Proteomes" id="UP000035642"/>
    </source>
</evidence>
<protein>
    <submittedName>
        <fullName evidence="4">Piwi domain-containing protein</fullName>
    </submittedName>
</protein>
<dbReference type="SUPFAM" id="SSF53098">
    <property type="entry name" value="Ribonuclease H-like"/>
    <property type="match status" value="2"/>
</dbReference>
<dbReference type="GO" id="GO:0003676">
    <property type="term" value="F:nucleic acid binding"/>
    <property type="evidence" value="ECO:0007669"/>
    <property type="project" value="InterPro"/>
</dbReference>
<reference evidence="4" key="2">
    <citation type="submission" date="2017-02" db="UniProtKB">
        <authorList>
            <consortium name="WormBaseParasite"/>
        </authorList>
    </citation>
    <scope>IDENTIFICATION</scope>
</reference>
<dbReference type="InterPro" id="IPR012337">
    <property type="entry name" value="RNaseH-like_sf"/>
</dbReference>
<reference evidence="3" key="1">
    <citation type="submission" date="2012-09" db="EMBL/GenBank/DDBJ databases">
        <authorList>
            <person name="Martin A.A."/>
        </authorList>
    </citation>
    <scope>NUCLEOTIDE SEQUENCE</scope>
</reference>
<dbReference type="PROSITE" id="PS50822">
    <property type="entry name" value="PIWI"/>
    <property type="match status" value="1"/>
</dbReference>
<keyword evidence="1" id="KW-0472">Membrane</keyword>
<dbReference type="STRING" id="6313.A0A0K0D1W5"/>
<sequence length="319" mass="36190">MKTNLKLGGINYEVVPDSFATLIVGYDVAHPGKPTRDEVMNKMPPQKPSVVGISFNGAVHPEGFIDVFTKNRRVWPESVIITRDGVSEGQYRMVIEDELSAIKEACCEFGALHGKESWEPKFTVIVTTKRHNARFVVDGERLENPKPATIVDTEVVRKDLTEFYMQSHKPIKVSCFLLLLVIFLPVTHGSFSTISVGQIVINFLFTSVMSLNYGTAKPTAYQVIVDENEMSMDETQALLLALAFHHQVAELPISLPEPVYQADEWAKRGKNLWNAYSVRHNFILKKERGKYANYPIDFEAMTGRLAFWYTKLQDRRMNA</sequence>
<dbReference type="SMART" id="SM00950">
    <property type="entry name" value="Piwi"/>
    <property type="match status" value="1"/>
</dbReference>
<organism evidence="3 4">
    <name type="scientific">Angiostrongylus cantonensis</name>
    <name type="common">Rat lungworm</name>
    <dbReference type="NCBI Taxonomy" id="6313"/>
    <lineage>
        <taxon>Eukaryota</taxon>
        <taxon>Metazoa</taxon>
        <taxon>Ecdysozoa</taxon>
        <taxon>Nematoda</taxon>
        <taxon>Chromadorea</taxon>
        <taxon>Rhabditida</taxon>
        <taxon>Rhabditina</taxon>
        <taxon>Rhabditomorpha</taxon>
        <taxon>Strongyloidea</taxon>
        <taxon>Metastrongylidae</taxon>
        <taxon>Angiostrongylus</taxon>
    </lineage>
</organism>
<keyword evidence="1" id="KW-0812">Transmembrane</keyword>
<name>A0A0K0D1W5_ANGCA</name>
<feature type="domain" description="Piwi" evidence="2">
    <location>
        <begin position="76"/>
        <end position="274"/>
    </location>
</feature>
<evidence type="ECO:0000259" key="2">
    <source>
        <dbReference type="PROSITE" id="PS50822"/>
    </source>
</evidence>
<proteinExistence type="predicted"/>
<feature type="transmembrane region" description="Helical" evidence="1">
    <location>
        <begin position="175"/>
        <end position="205"/>
    </location>
</feature>
<dbReference type="Proteomes" id="UP000035642">
    <property type="component" value="Unassembled WGS sequence"/>
</dbReference>
<dbReference type="AlphaFoldDB" id="A0A0K0D1W5"/>